<dbReference type="PROSITE" id="PS51704">
    <property type="entry name" value="GP_PDE"/>
    <property type="match status" value="1"/>
</dbReference>
<sequence length="253" mass="28259">MLDTLFQQPIAHRGYHDADRGCIENTPSAIKAAMEHDFAIEVDVQETADGEALVFHDYTLDRLAEGTGKVLDLPSTALTGLSMRTGGDRLWLLQDLFDLVQGKVPLVIEIKSWMKPGAQNPFVRNVVDQVAAYQGPAAIKSFDPDMLGVARAHNPSVLRGIVADSMPARGDSARLSQVHRFALRHMLHFPRTRPHFVSYSVRDLPAVGPSVLRRVFKRPIMAWTVRTTEDRQRAAQHADQIVFEGFDPDNRTQ</sequence>
<dbReference type="EMBL" id="BMFA01000011">
    <property type="protein sequence ID" value="GGB58692.1"/>
    <property type="molecule type" value="Genomic_DNA"/>
</dbReference>
<protein>
    <submittedName>
        <fullName evidence="2">Glycerophosphoryl diester phosphodiesterase</fullName>
    </submittedName>
</protein>
<dbReference type="RefSeq" id="WP_150496780.1">
    <property type="nucleotide sequence ID" value="NZ_BMFA01000011.1"/>
</dbReference>
<dbReference type="GO" id="GO:0006629">
    <property type="term" value="P:lipid metabolic process"/>
    <property type="evidence" value="ECO:0007669"/>
    <property type="project" value="InterPro"/>
</dbReference>
<dbReference type="InterPro" id="IPR017946">
    <property type="entry name" value="PLC-like_Pdiesterase_TIM-brl"/>
</dbReference>
<organism evidence="2 3">
    <name type="scientific">Roseibium aquae</name>
    <dbReference type="NCBI Taxonomy" id="1323746"/>
    <lineage>
        <taxon>Bacteria</taxon>
        <taxon>Pseudomonadati</taxon>
        <taxon>Pseudomonadota</taxon>
        <taxon>Alphaproteobacteria</taxon>
        <taxon>Hyphomicrobiales</taxon>
        <taxon>Stappiaceae</taxon>
        <taxon>Roseibium</taxon>
    </lineage>
</organism>
<evidence type="ECO:0000259" key="1">
    <source>
        <dbReference type="PROSITE" id="PS51704"/>
    </source>
</evidence>
<dbReference type="SUPFAM" id="SSF51695">
    <property type="entry name" value="PLC-like phosphodiesterases"/>
    <property type="match status" value="1"/>
</dbReference>
<proteinExistence type="predicted"/>
<dbReference type="GO" id="GO:0008081">
    <property type="term" value="F:phosphoric diester hydrolase activity"/>
    <property type="evidence" value="ECO:0007669"/>
    <property type="project" value="InterPro"/>
</dbReference>
<feature type="domain" description="GP-PDE" evidence="1">
    <location>
        <begin position="7"/>
        <end position="253"/>
    </location>
</feature>
<name>A0A916TN98_9HYPH</name>
<gene>
    <name evidence="2" type="ORF">GCM10011316_33450</name>
</gene>
<dbReference type="Proteomes" id="UP000605148">
    <property type="component" value="Unassembled WGS sequence"/>
</dbReference>
<dbReference type="InterPro" id="IPR030395">
    <property type="entry name" value="GP_PDE_dom"/>
</dbReference>
<evidence type="ECO:0000313" key="2">
    <source>
        <dbReference type="EMBL" id="GGB58692.1"/>
    </source>
</evidence>
<reference evidence="2" key="1">
    <citation type="journal article" date="2014" name="Int. J. Syst. Evol. Microbiol.">
        <title>Complete genome sequence of Corynebacterium casei LMG S-19264T (=DSM 44701T), isolated from a smear-ripened cheese.</title>
        <authorList>
            <consortium name="US DOE Joint Genome Institute (JGI-PGF)"/>
            <person name="Walter F."/>
            <person name="Albersmeier A."/>
            <person name="Kalinowski J."/>
            <person name="Ruckert C."/>
        </authorList>
    </citation>
    <scope>NUCLEOTIDE SEQUENCE</scope>
    <source>
        <strain evidence="2">CGMCC 1.12426</strain>
    </source>
</reference>
<dbReference type="Gene3D" id="3.20.20.190">
    <property type="entry name" value="Phosphatidylinositol (PI) phosphodiesterase"/>
    <property type="match status" value="1"/>
</dbReference>
<dbReference type="Pfam" id="PF03009">
    <property type="entry name" value="GDPD"/>
    <property type="match status" value="1"/>
</dbReference>
<reference evidence="2" key="2">
    <citation type="submission" date="2020-09" db="EMBL/GenBank/DDBJ databases">
        <authorList>
            <person name="Sun Q."/>
            <person name="Zhou Y."/>
        </authorList>
    </citation>
    <scope>NUCLEOTIDE SEQUENCE</scope>
    <source>
        <strain evidence="2">CGMCC 1.12426</strain>
    </source>
</reference>
<dbReference type="PANTHER" id="PTHR46211:SF1">
    <property type="entry name" value="GLYCEROPHOSPHODIESTER PHOSPHODIESTERASE, CYTOPLASMIC"/>
    <property type="match status" value="1"/>
</dbReference>
<keyword evidence="3" id="KW-1185">Reference proteome</keyword>
<comment type="caution">
    <text evidence="2">The sequence shown here is derived from an EMBL/GenBank/DDBJ whole genome shotgun (WGS) entry which is preliminary data.</text>
</comment>
<accession>A0A916TN98</accession>
<evidence type="ECO:0000313" key="3">
    <source>
        <dbReference type="Proteomes" id="UP000605148"/>
    </source>
</evidence>
<dbReference type="OrthoDB" id="384721at2"/>
<dbReference type="AlphaFoldDB" id="A0A916TN98"/>
<dbReference type="PANTHER" id="PTHR46211">
    <property type="entry name" value="GLYCEROPHOSPHORYL DIESTER PHOSPHODIESTERASE"/>
    <property type="match status" value="1"/>
</dbReference>